<reference evidence="7" key="1">
    <citation type="submission" date="2016-10" db="EMBL/GenBank/DDBJ databases">
        <authorList>
            <person name="Varghese N."/>
            <person name="Submissions S."/>
        </authorList>
    </citation>
    <scope>NUCLEOTIDE SEQUENCE [LARGE SCALE GENOMIC DNA]</scope>
    <source>
        <strain evidence="7">DSM 8987</strain>
    </source>
</reference>
<keyword evidence="7" id="KW-1185">Reference proteome</keyword>
<accession>A0A1G6WY23</accession>
<dbReference type="AlphaFoldDB" id="A0A1G6WY23"/>
<evidence type="ECO:0000313" key="7">
    <source>
        <dbReference type="Proteomes" id="UP000243205"/>
    </source>
</evidence>
<evidence type="ECO:0000256" key="5">
    <source>
        <dbReference type="SAM" id="Phobius"/>
    </source>
</evidence>
<keyword evidence="2 5" id="KW-0812">Transmembrane</keyword>
<dbReference type="STRING" id="57664.SAMN05661003_10171"/>
<evidence type="ECO:0000313" key="6">
    <source>
        <dbReference type="EMBL" id="SDD70788.1"/>
    </source>
</evidence>
<gene>
    <name evidence="6" type="ORF">SAMN05661003_10171</name>
</gene>
<dbReference type="GO" id="GO:0016020">
    <property type="term" value="C:membrane"/>
    <property type="evidence" value="ECO:0007669"/>
    <property type="project" value="UniProtKB-SubCell"/>
</dbReference>
<dbReference type="Proteomes" id="UP000243205">
    <property type="component" value="Unassembled WGS sequence"/>
</dbReference>
<evidence type="ECO:0000256" key="3">
    <source>
        <dbReference type="ARBA" id="ARBA00022989"/>
    </source>
</evidence>
<evidence type="ECO:0000256" key="1">
    <source>
        <dbReference type="ARBA" id="ARBA00004141"/>
    </source>
</evidence>
<feature type="transmembrane region" description="Helical" evidence="5">
    <location>
        <begin position="99"/>
        <end position="124"/>
    </location>
</feature>
<comment type="subcellular location">
    <subcellularLocation>
        <location evidence="1">Membrane</location>
        <topology evidence="1">Multi-pass membrane protein</topology>
    </subcellularLocation>
</comment>
<organism evidence="6 7">
    <name type="scientific">Desulfuromonas thiophila</name>
    <dbReference type="NCBI Taxonomy" id="57664"/>
    <lineage>
        <taxon>Bacteria</taxon>
        <taxon>Pseudomonadati</taxon>
        <taxon>Thermodesulfobacteriota</taxon>
        <taxon>Desulfuromonadia</taxon>
        <taxon>Desulfuromonadales</taxon>
        <taxon>Desulfuromonadaceae</taxon>
        <taxon>Desulfuromonas</taxon>
    </lineage>
</organism>
<keyword evidence="3 5" id="KW-1133">Transmembrane helix</keyword>
<evidence type="ECO:0000256" key="2">
    <source>
        <dbReference type="ARBA" id="ARBA00022692"/>
    </source>
</evidence>
<name>A0A1G6WY23_9BACT</name>
<dbReference type="GO" id="GO:0009403">
    <property type="term" value="P:toxin biosynthetic process"/>
    <property type="evidence" value="ECO:0007669"/>
    <property type="project" value="InterPro"/>
</dbReference>
<proteinExistence type="predicted"/>
<evidence type="ECO:0000256" key="4">
    <source>
        <dbReference type="ARBA" id="ARBA00023136"/>
    </source>
</evidence>
<dbReference type="Pfam" id="PF02674">
    <property type="entry name" value="Colicin_V"/>
    <property type="match status" value="1"/>
</dbReference>
<feature type="transmembrane region" description="Helical" evidence="5">
    <location>
        <begin position="34"/>
        <end position="50"/>
    </location>
</feature>
<sequence>MAMNSLDLVLLVILTLFALKGALRGLLREVCSLVGLLAATLVASSFYAPLASQLQQWLQLPLLLCVTLVVLLLFLLTMAFFAALGALLSRVVRLLFLGWFNRVLGALFGLTQGLVLLALVLYGLAQIPLPELVQPAFRRSQLRPAFVDLGEDLLRHGRTVLEQRR</sequence>
<feature type="transmembrane region" description="Helical" evidence="5">
    <location>
        <begin position="62"/>
        <end position="87"/>
    </location>
</feature>
<dbReference type="InterPro" id="IPR003825">
    <property type="entry name" value="Colicin-V_CvpA"/>
</dbReference>
<dbReference type="PANTHER" id="PTHR37306">
    <property type="entry name" value="COLICIN V PRODUCTION PROTEIN"/>
    <property type="match status" value="1"/>
</dbReference>
<dbReference type="EMBL" id="FNAQ01000001">
    <property type="protein sequence ID" value="SDD70788.1"/>
    <property type="molecule type" value="Genomic_DNA"/>
</dbReference>
<protein>
    <submittedName>
        <fullName evidence="6">Membrane protein required for colicin V production</fullName>
    </submittedName>
</protein>
<keyword evidence="4 5" id="KW-0472">Membrane</keyword>
<dbReference type="PANTHER" id="PTHR37306:SF1">
    <property type="entry name" value="COLICIN V PRODUCTION PROTEIN"/>
    <property type="match status" value="1"/>
</dbReference>